<dbReference type="InterPro" id="IPR001584">
    <property type="entry name" value="Integrase_cat-core"/>
</dbReference>
<dbReference type="EnsemblMetazoa" id="AALFPA23_004504.R5517">
    <property type="protein sequence ID" value="AALFPA23_004504.P5517"/>
    <property type="gene ID" value="AALFPA23_004504"/>
</dbReference>
<dbReference type="RefSeq" id="XP_062715295.1">
    <property type="nucleotide sequence ID" value="XM_062859311.1"/>
</dbReference>
<dbReference type="Pfam" id="PF03564">
    <property type="entry name" value="DUF1759"/>
    <property type="match status" value="1"/>
</dbReference>
<dbReference type="Pfam" id="PF05380">
    <property type="entry name" value="Peptidase_A17"/>
    <property type="match status" value="1"/>
</dbReference>
<evidence type="ECO:0000256" key="1">
    <source>
        <dbReference type="ARBA" id="ARBA00022679"/>
    </source>
</evidence>
<evidence type="ECO:0000256" key="6">
    <source>
        <dbReference type="ARBA" id="ARBA00022918"/>
    </source>
</evidence>
<protein>
    <recommendedName>
        <fullName evidence="13">Endonuclease</fullName>
    </recommendedName>
</protein>
<dbReference type="InterPro" id="IPR005312">
    <property type="entry name" value="DUF1759"/>
</dbReference>
<keyword evidence="7" id="KW-0862">Zinc</keyword>
<dbReference type="Pfam" id="PF18701">
    <property type="entry name" value="DUF5641"/>
    <property type="match status" value="1"/>
</dbReference>
<organism evidence="11 12">
    <name type="scientific">Aedes albopictus</name>
    <name type="common">Asian tiger mosquito</name>
    <name type="synonym">Stegomyia albopicta</name>
    <dbReference type="NCBI Taxonomy" id="7160"/>
    <lineage>
        <taxon>Eukaryota</taxon>
        <taxon>Metazoa</taxon>
        <taxon>Ecdysozoa</taxon>
        <taxon>Arthropoda</taxon>
        <taxon>Hexapoda</taxon>
        <taxon>Insecta</taxon>
        <taxon>Pterygota</taxon>
        <taxon>Neoptera</taxon>
        <taxon>Endopterygota</taxon>
        <taxon>Diptera</taxon>
        <taxon>Nematocera</taxon>
        <taxon>Culicoidea</taxon>
        <taxon>Culicidae</taxon>
        <taxon>Culicinae</taxon>
        <taxon>Aedini</taxon>
        <taxon>Aedes</taxon>
        <taxon>Stegomyia</taxon>
    </lineage>
</organism>
<dbReference type="SUPFAM" id="SSF53098">
    <property type="entry name" value="Ribonuclease H-like"/>
    <property type="match status" value="1"/>
</dbReference>
<dbReference type="InterPro" id="IPR041588">
    <property type="entry name" value="Integrase_H2C2"/>
</dbReference>
<dbReference type="CDD" id="cd01644">
    <property type="entry name" value="RT_pepA17"/>
    <property type="match status" value="1"/>
</dbReference>
<dbReference type="PANTHER" id="PTHR47331">
    <property type="entry name" value="PHD-TYPE DOMAIN-CONTAINING PROTEIN"/>
    <property type="match status" value="1"/>
</dbReference>
<sequence length="1785" mass="202078">MPNTKDTSANPASSSGNAALGQLNPETSTPKVKKEKKKNRLQLQEMEKVKTLVHRRGLAKGKVTKVLNILNPEDEEPPVLTEAQIKVHQRKVESAYTEYNELHVKILEQLTEEQQNAQDVNYAEFEELYDQVSLILEEQQQDLLRNNDAIPNQQNVGAYQQPPVVVHQPLRMPVPTFDGQYENWPKFKAMFKDLVDKSPDPPAVKLYHLDKALVGSAAGLIDAKTINDGNYAHAWVILEERYENKRHTIGKHIDSLLSLKRMTKECHTELRNLVDDCTRHVESLKFLNQDFLGVSDLFLVHLLTAALDKDTRRRWESTIKHGELPTYDNMITYLKEECFIMERCETTSHKQPQPKLHKSSTQKVNAAITSGNEAKCDFCGKNHLNFSCPDFKSLNVQERLAKVRERNVCFNCLKRGHRGKDCPSEKTCNKCKRRHHTLLHAEERAKIVTESKDTTSKQEESQVPERSAEQVQLTSATCSKEEVALQQVLLLTAVVNVMDKNNKPHPCRVLLDSGSQANLITRSTAELLGLQQSPSSITVTGVNNTRSRVSKSTVVEIRSQHSKFHANVQCLVTDAVTSVLPTSNVSVKNWEIPVGVRLADPDFFKPGRIDMLLGNQWFLRLLLPGEYSIADDLPVLRETQLGWVVGGMCSEPLDSSIIMHAHAITLDDLSKSVQRFWEFEGVQEDLEKSSEEEECEAHFKATHWRSSSGRYVVQVPLRDCVDRLDDCRSLALRRFHILERKFDQQTDVKRQYVDFMEEYQALGHCKVIDEAKDADGLLKCYLPHHAVLRPTNTTTKCRVVFDASASTSGYSLNDVQKVGSIPQNDLNSIALRFRIPRYALTADVQKMYRQTLLDESHSPLHRVFWRKDRHGPLKVLELTTVTYGTASAPFLATRALKQLADDERGKYPEAAKIVDNDFYVDNALFGSNDIREAAELQRQLVELLESGGLHLHKWASNESSLLETIPEEDKEELVSIEEDGISDIVKTLGLMWEPKMDYLLLASPPSFDVQTPTKRQVLSVISRMFDPLGIVAPVILIGKLLMKDVWKEDVGWDDVIGGKLEQQWKKFLESVSEVNQIRVPRHVVASNAVHSELHGFADASRDAYGACIYVRSIVPGQPAEVRLLCAKSRLVPKAVTTIPRKELLGALLLHRLVKKVLGAVQLKFENVVLWSDSQVVLAWLKKNPELLEVFVKNRVCEINATGEQFTWKYVNTSENPADIVSRGQSATTLAKSELWWTGPKFLKCEDYANKNPVPIPDEDLPELKCAAVVNAVDRFDELPVFQRFESFRKLQRVLAYVLRFAKNSKQKQKEDRTLKLFPTVAELRDSLKVIVKVQQNRHLAEEIALIQSGESSKKLNPLSPFVDNDGLLRVGGRMGNSKLPFDVQHQLVLPSHNVVVKSLIRAIHHENLHTGPLGVLAALRRQFWITNARSEVRKVTRTCVQCFRMRPHTLEQFMGDLPASRCDKALAFQRVGIDFAGPIMIKQCGRKMAPVKGYICLFICMVTKGIHLEAVENLSTEAFVAALQRFVSRRGIPGIIWTDNGTNFIGAKRELHELYQLFKQQQTARQIFEFCQPRQICWKTIPPNAPHMGGLWEAGVKSAKTILKKVSQSALLTMMEFGTLLCQIEAVLNSRPLYAPSDNPNDPEPLTPGHMMIDRPLTAIPEPTYDGIPVNRLSRWQYVQHLRNGFWKRWSGEYLMELQARSKWRTKNDNVKPGMIVLIKEDNLPAQCWKMGKIETLFPGKDGIVRVVELRTATGVLKRPISKLAPLPILDNSPSSPAEDVRASV</sequence>
<keyword evidence="4" id="KW-0255">Endonuclease</keyword>
<dbReference type="PANTHER" id="PTHR47331:SF1">
    <property type="entry name" value="GAG-LIKE PROTEIN"/>
    <property type="match status" value="1"/>
</dbReference>
<keyword evidence="2" id="KW-0548">Nucleotidyltransferase</keyword>
<evidence type="ECO:0000256" key="4">
    <source>
        <dbReference type="ARBA" id="ARBA00022759"/>
    </source>
</evidence>
<dbReference type="InterPro" id="IPR021109">
    <property type="entry name" value="Peptidase_aspartic_dom_sf"/>
</dbReference>
<keyword evidence="12" id="KW-1185">Reference proteome</keyword>
<dbReference type="GeneID" id="134291505"/>
<dbReference type="Gene3D" id="3.30.420.10">
    <property type="entry name" value="Ribonuclease H-like superfamily/Ribonuclease H"/>
    <property type="match status" value="1"/>
</dbReference>
<feature type="domain" description="CCHC-type" evidence="9">
    <location>
        <begin position="409"/>
        <end position="424"/>
    </location>
</feature>
<feature type="compositionally biased region" description="Low complexity" evidence="8">
    <location>
        <begin position="8"/>
        <end position="19"/>
    </location>
</feature>
<dbReference type="InterPro" id="IPR043502">
    <property type="entry name" value="DNA/RNA_pol_sf"/>
</dbReference>
<keyword evidence="1" id="KW-0808">Transferase</keyword>
<feature type="compositionally biased region" description="Basic and acidic residues" evidence="8">
    <location>
        <begin position="447"/>
        <end position="460"/>
    </location>
</feature>
<evidence type="ECO:0000259" key="9">
    <source>
        <dbReference type="PROSITE" id="PS50158"/>
    </source>
</evidence>
<feature type="domain" description="Integrase catalytic" evidence="10">
    <location>
        <begin position="1454"/>
        <end position="1656"/>
    </location>
</feature>
<dbReference type="Gene3D" id="4.10.60.10">
    <property type="entry name" value="Zinc finger, CCHC-type"/>
    <property type="match status" value="1"/>
</dbReference>
<dbReference type="InterPro" id="IPR001969">
    <property type="entry name" value="Aspartic_peptidase_AS"/>
</dbReference>
<dbReference type="SUPFAM" id="SSF50630">
    <property type="entry name" value="Acid proteases"/>
    <property type="match status" value="1"/>
</dbReference>
<dbReference type="Gene3D" id="2.40.70.10">
    <property type="entry name" value="Acid Proteases"/>
    <property type="match status" value="1"/>
</dbReference>
<evidence type="ECO:0000256" key="3">
    <source>
        <dbReference type="ARBA" id="ARBA00022722"/>
    </source>
</evidence>
<feature type="region of interest" description="Disordered" evidence="8">
    <location>
        <begin position="1"/>
        <end position="39"/>
    </location>
</feature>
<dbReference type="InterPro" id="IPR036397">
    <property type="entry name" value="RNaseH_sf"/>
</dbReference>
<keyword evidence="7" id="KW-0863">Zinc-finger</keyword>
<dbReference type="InterPro" id="IPR040676">
    <property type="entry name" value="DUF5641"/>
</dbReference>
<dbReference type="Pfam" id="PF17921">
    <property type="entry name" value="Integrase_H2C2"/>
    <property type="match status" value="1"/>
</dbReference>
<reference evidence="12" key="1">
    <citation type="journal article" date="2015" name="Proc. Natl. Acad. Sci. U.S.A.">
        <title>Genome sequence of the Asian Tiger mosquito, Aedes albopictus, reveals insights into its biology, genetics, and evolution.</title>
        <authorList>
            <person name="Chen X.G."/>
            <person name="Jiang X."/>
            <person name="Gu J."/>
            <person name="Xu M."/>
            <person name="Wu Y."/>
            <person name="Deng Y."/>
            <person name="Zhang C."/>
            <person name="Bonizzoni M."/>
            <person name="Dermauw W."/>
            <person name="Vontas J."/>
            <person name="Armbruster P."/>
            <person name="Huang X."/>
            <person name="Yang Y."/>
            <person name="Zhang H."/>
            <person name="He W."/>
            <person name="Peng H."/>
            <person name="Liu Y."/>
            <person name="Wu K."/>
            <person name="Chen J."/>
            <person name="Lirakis M."/>
            <person name="Topalis P."/>
            <person name="Van Leeuwen T."/>
            <person name="Hall A.B."/>
            <person name="Jiang X."/>
            <person name="Thorpe C."/>
            <person name="Mueller R.L."/>
            <person name="Sun C."/>
            <person name="Waterhouse R.M."/>
            <person name="Yan G."/>
            <person name="Tu Z.J."/>
            <person name="Fang X."/>
            <person name="James A.A."/>
        </authorList>
    </citation>
    <scope>NUCLEOTIDE SEQUENCE [LARGE SCALE GENOMIC DNA]</scope>
    <source>
        <strain evidence="12">Foshan</strain>
    </source>
</reference>
<dbReference type="Proteomes" id="UP000069940">
    <property type="component" value="Unassembled WGS sequence"/>
</dbReference>
<dbReference type="CDD" id="cd00303">
    <property type="entry name" value="retropepsin_like"/>
    <property type="match status" value="1"/>
</dbReference>
<evidence type="ECO:0000256" key="2">
    <source>
        <dbReference type="ARBA" id="ARBA00022695"/>
    </source>
</evidence>
<name>A0ABM1Y0D1_AEDAL</name>
<evidence type="ECO:0000256" key="8">
    <source>
        <dbReference type="SAM" id="MobiDB-lite"/>
    </source>
</evidence>
<evidence type="ECO:0000313" key="11">
    <source>
        <dbReference type="EnsemblMetazoa" id="AALFPA23_004504.P5517"/>
    </source>
</evidence>
<keyword evidence="5" id="KW-0378">Hydrolase</keyword>
<dbReference type="Gene3D" id="1.10.340.70">
    <property type="match status" value="1"/>
</dbReference>
<dbReference type="SUPFAM" id="SSF56672">
    <property type="entry name" value="DNA/RNA polymerases"/>
    <property type="match status" value="1"/>
</dbReference>
<dbReference type="PROSITE" id="PS50994">
    <property type="entry name" value="INTEGRASE"/>
    <property type="match status" value="1"/>
</dbReference>
<dbReference type="PROSITE" id="PS50158">
    <property type="entry name" value="ZF_CCHC"/>
    <property type="match status" value="1"/>
</dbReference>
<evidence type="ECO:0000259" key="10">
    <source>
        <dbReference type="PROSITE" id="PS50994"/>
    </source>
</evidence>
<dbReference type="SMART" id="SM00343">
    <property type="entry name" value="ZnF_C2HC"/>
    <property type="match status" value="1"/>
</dbReference>
<feature type="region of interest" description="Disordered" evidence="8">
    <location>
        <begin position="447"/>
        <end position="468"/>
    </location>
</feature>
<dbReference type="InterPro" id="IPR001878">
    <property type="entry name" value="Znf_CCHC"/>
</dbReference>
<keyword evidence="3" id="KW-0540">Nuclease</keyword>
<evidence type="ECO:0008006" key="13">
    <source>
        <dbReference type="Google" id="ProtNLM"/>
    </source>
</evidence>
<evidence type="ECO:0000256" key="5">
    <source>
        <dbReference type="ARBA" id="ARBA00022801"/>
    </source>
</evidence>
<proteinExistence type="predicted"/>
<evidence type="ECO:0000256" key="7">
    <source>
        <dbReference type="PROSITE-ProRule" id="PRU00047"/>
    </source>
</evidence>
<evidence type="ECO:0000313" key="12">
    <source>
        <dbReference type="Proteomes" id="UP000069940"/>
    </source>
</evidence>
<dbReference type="InterPro" id="IPR012337">
    <property type="entry name" value="RNaseH-like_sf"/>
</dbReference>
<keyword evidence="6" id="KW-0695">RNA-directed DNA polymerase</keyword>
<dbReference type="InterPro" id="IPR008042">
    <property type="entry name" value="Retrotrans_Pao"/>
</dbReference>
<reference evidence="11" key="2">
    <citation type="submission" date="2025-05" db="UniProtKB">
        <authorList>
            <consortium name="EnsemblMetazoa"/>
        </authorList>
    </citation>
    <scope>IDENTIFICATION</scope>
    <source>
        <strain evidence="11">Foshan</strain>
    </source>
</reference>
<keyword evidence="7" id="KW-0479">Metal-binding</keyword>
<accession>A0ABM1Y0D1</accession>
<dbReference type="Pfam" id="PF13650">
    <property type="entry name" value="Asp_protease_2"/>
    <property type="match status" value="1"/>
</dbReference>
<dbReference type="PROSITE" id="PS00141">
    <property type="entry name" value="ASP_PROTEASE"/>
    <property type="match status" value="1"/>
</dbReference>